<proteinExistence type="predicted"/>
<accession>A0A8K0SWX3</accession>
<dbReference type="EMBL" id="JAGPNK010000003">
    <property type="protein sequence ID" value="KAH7324897.1"/>
    <property type="molecule type" value="Genomic_DNA"/>
</dbReference>
<protein>
    <submittedName>
        <fullName evidence="2">Uncharacterized protein</fullName>
    </submittedName>
</protein>
<gene>
    <name evidence="2" type="ORF">B0I35DRAFT_425168</name>
</gene>
<dbReference type="AlphaFoldDB" id="A0A8K0SWX3"/>
<evidence type="ECO:0000313" key="2">
    <source>
        <dbReference type="EMBL" id="KAH7324897.1"/>
    </source>
</evidence>
<sequence length="275" mass="30461">MTRGTKHSHNTWNHKISVEAKACPMWAHLTCLKIMFGGWETLKGRKIGACFRDAFPDHDLRRNEINQLKPDGTPALRTTHTAAEPSGPSKRARPVTKDVAGQDEMENGEDEDDGEEDSDDQEETVVTKRRKLSDRVPAIQLPARQFSQATRLPILSSAPTTQFHAPTTTTSQFAHYLPPNSGVKVESIETDSKMAPSFYQSTAQNPDAKQVLEAKLQNLKNDLLYSEGVHEAQGRSDSAMASILAHAQRKNLKQMVGTVDEILGVLKMGFRGQES</sequence>
<dbReference type="Proteomes" id="UP000813444">
    <property type="component" value="Unassembled WGS sequence"/>
</dbReference>
<keyword evidence="3" id="KW-1185">Reference proteome</keyword>
<comment type="caution">
    <text evidence="2">The sequence shown here is derived from an EMBL/GenBank/DDBJ whole genome shotgun (WGS) entry which is preliminary data.</text>
</comment>
<feature type="compositionally biased region" description="Acidic residues" evidence="1">
    <location>
        <begin position="101"/>
        <end position="123"/>
    </location>
</feature>
<organism evidence="2 3">
    <name type="scientific">Stachybotrys elegans</name>
    <dbReference type="NCBI Taxonomy" id="80388"/>
    <lineage>
        <taxon>Eukaryota</taxon>
        <taxon>Fungi</taxon>
        <taxon>Dikarya</taxon>
        <taxon>Ascomycota</taxon>
        <taxon>Pezizomycotina</taxon>
        <taxon>Sordariomycetes</taxon>
        <taxon>Hypocreomycetidae</taxon>
        <taxon>Hypocreales</taxon>
        <taxon>Stachybotryaceae</taxon>
        <taxon>Stachybotrys</taxon>
    </lineage>
</organism>
<name>A0A8K0SWX3_9HYPO</name>
<feature type="region of interest" description="Disordered" evidence="1">
    <location>
        <begin position="65"/>
        <end position="131"/>
    </location>
</feature>
<reference evidence="2" key="1">
    <citation type="journal article" date="2021" name="Nat. Commun.">
        <title>Genetic determinants of endophytism in the Arabidopsis root mycobiome.</title>
        <authorList>
            <person name="Mesny F."/>
            <person name="Miyauchi S."/>
            <person name="Thiergart T."/>
            <person name="Pickel B."/>
            <person name="Atanasova L."/>
            <person name="Karlsson M."/>
            <person name="Huettel B."/>
            <person name="Barry K.W."/>
            <person name="Haridas S."/>
            <person name="Chen C."/>
            <person name="Bauer D."/>
            <person name="Andreopoulos W."/>
            <person name="Pangilinan J."/>
            <person name="LaButti K."/>
            <person name="Riley R."/>
            <person name="Lipzen A."/>
            <person name="Clum A."/>
            <person name="Drula E."/>
            <person name="Henrissat B."/>
            <person name="Kohler A."/>
            <person name="Grigoriev I.V."/>
            <person name="Martin F.M."/>
            <person name="Hacquard S."/>
        </authorList>
    </citation>
    <scope>NUCLEOTIDE SEQUENCE</scope>
    <source>
        <strain evidence="2">MPI-CAGE-CH-0235</strain>
    </source>
</reference>
<evidence type="ECO:0000256" key="1">
    <source>
        <dbReference type="SAM" id="MobiDB-lite"/>
    </source>
</evidence>
<evidence type="ECO:0000313" key="3">
    <source>
        <dbReference type="Proteomes" id="UP000813444"/>
    </source>
</evidence>